<dbReference type="PANTHER" id="PTHR12526:SF600">
    <property type="entry name" value="GLYCOSYL TRANSFERASE GROUP 1"/>
    <property type="match status" value="1"/>
</dbReference>
<proteinExistence type="predicted"/>
<dbReference type="Gene3D" id="3.40.50.2000">
    <property type="entry name" value="Glycogen Phosphorylase B"/>
    <property type="match status" value="2"/>
</dbReference>
<reference evidence="1 2" key="1">
    <citation type="submission" date="2021-10" db="EMBL/GenBank/DDBJ databases">
        <authorList>
            <person name="Koch H."/>
        </authorList>
    </citation>
    <scope>NUCLEOTIDE SEQUENCE [LARGE SCALE GENOMIC DNA]</scope>
    <source>
        <strain evidence="1">6680</strain>
    </source>
</reference>
<name>A0ABN8AMC6_9PROT</name>
<organism evidence="1 2">
    <name type="scientific">Candidatus Nitrotoga arctica</name>
    <dbReference type="NCBI Taxonomy" id="453162"/>
    <lineage>
        <taxon>Bacteria</taxon>
        <taxon>Pseudomonadati</taxon>
        <taxon>Pseudomonadota</taxon>
        <taxon>Betaproteobacteria</taxon>
        <taxon>Nitrosomonadales</taxon>
        <taxon>Gallionellaceae</taxon>
        <taxon>Candidatus Nitrotoga</taxon>
    </lineage>
</organism>
<dbReference type="Proteomes" id="UP000839052">
    <property type="component" value="Chromosome"/>
</dbReference>
<sequence length="392" mass="44524">MKILAVSYDIPYPDQSSGELRFFTLLSLLARTHEITFYSEDMTITTELDAAAQALSDLGVRIENGTFEHLLRRESFDIVFFEFYFVAEGLLEFVRAWQPRARVVVDSVDVHFHRLRSKAHLTGLRSDREHAEVIKRSELTVYRQADLVLTVSEEDSRVLRNEGLRNEIDVIPNIHAILPLAPHQWGDRLELIFIGCYKWAPNIDAMIYFCREMLPLLRQTVPQFRLRIIGSAPTDEVKALAADDVQVVGFVPETTPLLLSSDISIAPLRYGGGIKGKIGEAMAHGLPVVSTSIGIEGFGFRIGEDVLACDTPQAFVDAIAILWQDRNRYETVRRNGWNFINDRYSEQAAECLIAPILDGLVARPPKRMSVVKRIKMLAPHYLDKYVLWRLKA</sequence>
<dbReference type="SUPFAM" id="SSF53756">
    <property type="entry name" value="UDP-Glycosyltransferase/glycogen phosphorylase"/>
    <property type="match status" value="1"/>
</dbReference>
<evidence type="ECO:0000313" key="2">
    <source>
        <dbReference type="Proteomes" id="UP000839052"/>
    </source>
</evidence>
<evidence type="ECO:0000313" key="1">
    <source>
        <dbReference type="EMBL" id="CAG9932792.1"/>
    </source>
</evidence>
<dbReference type="PANTHER" id="PTHR12526">
    <property type="entry name" value="GLYCOSYLTRANSFERASE"/>
    <property type="match status" value="1"/>
</dbReference>
<dbReference type="Pfam" id="PF13692">
    <property type="entry name" value="Glyco_trans_1_4"/>
    <property type="match status" value="1"/>
</dbReference>
<accession>A0ABN8AMC6</accession>
<dbReference type="RefSeq" id="WP_239796680.1">
    <property type="nucleotide sequence ID" value="NZ_OU912926.1"/>
</dbReference>
<protein>
    <submittedName>
        <fullName evidence="1">Glycosyltransferase involved in cell wall bisynthesis</fullName>
    </submittedName>
</protein>
<dbReference type="EMBL" id="OU912926">
    <property type="protein sequence ID" value="CAG9932792.1"/>
    <property type="molecule type" value="Genomic_DNA"/>
</dbReference>
<dbReference type="CDD" id="cd03801">
    <property type="entry name" value="GT4_PimA-like"/>
    <property type="match status" value="1"/>
</dbReference>
<gene>
    <name evidence="1" type="ORF">NTG6680_1539</name>
</gene>
<keyword evidence="2" id="KW-1185">Reference proteome</keyword>